<dbReference type="Pfam" id="PF07690">
    <property type="entry name" value="MFS_1"/>
    <property type="match status" value="1"/>
</dbReference>
<dbReference type="InterPro" id="IPR036259">
    <property type="entry name" value="MFS_trans_sf"/>
</dbReference>
<organism evidence="5 6">
    <name type="scientific">Segatella copri</name>
    <dbReference type="NCBI Taxonomy" id="165179"/>
    <lineage>
        <taxon>Bacteria</taxon>
        <taxon>Pseudomonadati</taxon>
        <taxon>Bacteroidota</taxon>
        <taxon>Bacteroidia</taxon>
        <taxon>Bacteroidales</taxon>
        <taxon>Prevotellaceae</taxon>
        <taxon>Segatella</taxon>
    </lineage>
</organism>
<feature type="transmembrane region" description="Helical" evidence="4">
    <location>
        <begin position="377"/>
        <end position="396"/>
    </location>
</feature>
<feature type="transmembrane region" description="Helical" evidence="4">
    <location>
        <begin position="112"/>
        <end position="137"/>
    </location>
</feature>
<feature type="transmembrane region" description="Helical" evidence="4">
    <location>
        <begin position="275"/>
        <end position="293"/>
    </location>
</feature>
<feature type="transmembrane region" description="Helical" evidence="4">
    <location>
        <begin position="49"/>
        <end position="74"/>
    </location>
</feature>
<dbReference type="Gene3D" id="1.20.1250.20">
    <property type="entry name" value="MFS general substrate transporter like domains"/>
    <property type="match status" value="1"/>
</dbReference>
<dbReference type="Proteomes" id="UP000284548">
    <property type="component" value="Unassembled WGS sequence"/>
</dbReference>
<keyword evidence="3 4" id="KW-0472">Membrane</keyword>
<evidence type="ECO:0000256" key="1">
    <source>
        <dbReference type="ARBA" id="ARBA00022692"/>
    </source>
</evidence>
<gene>
    <name evidence="5" type="ORF">DW192_07415</name>
</gene>
<dbReference type="AlphaFoldDB" id="A0A3R6EEI7"/>
<dbReference type="EMBL" id="QRKB01000015">
    <property type="protein sequence ID" value="RHH82889.1"/>
    <property type="molecule type" value="Genomic_DNA"/>
</dbReference>
<feature type="transmembrane region" description="Helical" evidence="4">
    <location>
        <begin position="81"/>
        <end position="100"/>
    </location>
</feature>
<evidence type="ECO:0000256" key="2">
    <source>
        <dbReference type="ARBA" id="ARBA00022989"/>
    </source>
</evidence>
<feature type="transmembrane region" description="Helical" evidence="4">
    <location>
        <begin position="21"/>
        <end position="43"/>
    </location>
</feature>
<protein>
    <submittedName>
        <fullName evidence="5">MFS transporter</fullName>
    </submittedName>
</protein>
<reference evidence="5 6" key="1">
    <citation type="submission" date="2018-08" db="EMBL/GenBank/DDBJ databases">
        <title>A genome reference for cultivated species of the human gut microbiota.</title>
        <authorList>
            <person name="Zou Y."/>
            <person name="Xue W."/>
            <person name="Luo G."/>
        </authorList>
    </citation>
    <scope>NUCLEOTIDE SEQUENCE [LARGE SCALE GENOMIC DNA]</scope>
    <source>
        <strain evidence="5 6">AM16-54</strain>
    </source>
</reference>
<feature type="transmembrane region" description="Helical" evidence="4">
    <location>
        <begin position="333"/>
        <end position="357"/>
    </location>
</feature>
<evidence type="ECO:0000313" key="6">
    <source>
        <dbReference type="Proteomes" id="UP000284548"/>
    </source>
</evidence>
<feature type="transmembrane region" description="Helical" evidence="4">
    <location>
        <begin position="216"/>
        <end position="241"/>
    </location>
</feature>
<sequence>MDTQNTPVHIKLWHKDFWRLCFANLLLMSSVYMLIFAIPYILLQEKYQMWQIGCVLLAYGFGLFLFGGFCSYLVQRYRRNMVCQLSILGVVVCLSVLYYLDTFWNIRFSFEILLAVRFLLGAFLGLAQMSLASTLVIDSCESFQRTEANYITSWFARFSIAVGPLVACFVYNYFGMGYVFPMASLLALGAFVLVSRAKFPFKAPAEGIKTFSLDRFYLPQGTPLFVNIILITFSAGLYFSLPHSSGIFLMIFGGMVLAFLAEKFVFADADLKSQIIVGLVLLGAAQLISFASQEFAVEILVPALLGFSLGIIGSRFLLFYIKLAKHCQRGTSVNSFFLAWELGLSLGLGLGFLFHNIPARAHFDVDHPAYNMVESGMLHYALLATIVSLLVYNFLVHPWYMKHKNR</sequence>
<dbReference type="PANTHER" id="PTHR23531:SF1">
    <property type="entry name" value="QUINOLENE RESISTANCE PROTEIN NORA"/>
    <property type="match status" value="1"/>
</dbReference>
<dbReference type="PANTHER" id="PTHR23531">
    <property type="entry name" value="QUINOLENE RESISTANCE PROTEIN NORA"/>
    <property type="match status" value="1"/>
</dbReference>
<dbReference type="InterPro" id="IPR052714">
    <property type="entry name" value="MFS_Exporter"/>
</dbReference>
<feature type="transmembrane region" description="Helical" evidence="4">
    <location>
        <begin position="178"/>
        <end position="195"/>
    </location>
</feature>
<comment type="caution">
    <text evidence="5">The sequence shown here is derived from an EMBL/GenBank/DDBJ whole genome shotgun (WGS) entry which is preliminary data.</text>
</comment>
<keyword evidence="1 4" id="KW-0812">Transmembrane</keyword>
<evidence type="ECO:0000256" key="3">
    <source>
        <dbReference type="ARBA" id="ARBA00023136"/>
    </source>
</evidence>
<keyword evidence="2 4" id="KW-1133">Transmembrane helix</keyword>
<dbReference type="InterPro" id="IPR011701">
    <property type="entry name" value="MFS"/>
</dbReference>
<dbReference type="RefSeq" id="WP_118254720.1">
    <property type="nucleotide sequence ID" value="NZ_QRKB01000015.1"/>
</dbReference>
<feature type="transmembrane region" description="Helical" evidence="4">
    <location>
        <begin position="299"/>
        <end position="321"/>
    </location>
</feature>
<evidence type="ECO:0000313" key="5">
    <source>
        <dbReference type="EMBL" id="RHH82889.1"/>
    </source>
</evidence>
<feature type="transmembrane region" description="Helical" evidence="4">
    <location>
        <begin position="247"/>
        <end position="266"/>
    </location>
</feature>
<accession>A0A3R6EEI7</accession>
<evidence type="ECO:0000256" key="4">
    <source>
        <dbReference type="SAM" id="Phobius"/>
    </source>
</evidence>
<feature type="transmembrane region" description="Helical" evidence="4">
    <location>
        <begin position="149"/>
        <end position="172"/>
    </location>
</feature>
<dbReference type="SUPFAM" id="SSF103473">
    <property type="entry name" value="MFS general substrate transporter"/>
    <property type="match status" value="1"/>
</dbReference>
<name>A0A3R6EEI7_9BACT</name>
<proteinExistence type="predicted"/>
<dbReference type="GO" id="GO:0022857">
    <property type="term" value="F:transmembrane transporter activity"/>
    <property type="evidence" value="ECO:0007669"/>
    <property type="project" value="InterPro"/>
</dbReference>